<comment type="caution">
    <text evidence="1">The sequence shown here is derived from an EMBL/GenBank/DDBJ whole genome shotgun (WGS) entry which is preliminary data.</text>
</comment>
<sequence>MSTQGLPYPHTPLLAQRNAKLFSIASLQQGTDYPLVTLASVNSMKATILTNPLSPITKPLISILHPSHIHLTSKSTDITNPLPISVTVSFTLLPMGHTCFSLTQPVITHHLSAVIPTLAFGNRPNARFRTSALMDVDYFPIPVFVITPGPIRGFQLKRMLIPFSHGTICLACASAERGAGTRCGGREEQRDHAEQHRGKTNFKRLIKTKNVSCTPYSHLAWGQSLPNLLRSFLHTTTKSPHSRCTRLGGPLAAGSIPMFGIALWRNENLGERRLMPLAQFCDGESDHEWGKNNLWEAILAGSILEGATGVWRNEWRGCLEFGLSHFVVGLFGTPLTTDIIKLVVYVPSLYKDTSFLEIWICSAQSYHYLVINDSSIIKYQYSYISK</sequence>
<proteinExistence type="predicted"/>
<dbReference type="EMBL" id="MU003500">
    <property type="protein sequence ID" value="KAF2473223.1"/>
    <property type="molecule type" value="Genomic_DNA"/>
</dbReference>
<evidence type="ECO:0000313" key="2">
    <source>
        <dbReference type="Proteomes" id="UP000799755"/>
    </source>
</evidence>
<dbReference type="Proteomes" id="UP000799755">
    <property type="component" value="Unassembled WGS sequence"/>
</dbReference>
<reference evidence="1" key="1">
    <citation type="journal article" date="2020" name="Stud. Mycol.">
        <title>101 Dothideomycetes genomes: a test case for predicting lifestyles and emergence of pathogens.</title>
        <authorList>
            <person name="Haridas S."/>
            <person name="Albert R."/>
            <person name="Binder M."/>
            <person name="Bloem J."/>
            <person name="Labutti K."/>
            <person name="Salamov A."/>
            <person name="Andreopoulos B."/>
            <person name="Baker S."/>
            <person name="Barry K."/>
            <person name="Bills G."/>
            <person name="Bluhm B."/>
            <person name="Cannon C."/>
            <person name="Castanera R."/>
            <person name="Culley D."/>
            <person name="Daum C."/>
            <person name="Ezra D."/>
            <person name="Gonzalez J."/>
            <person name="Henrissat B."/>
            <person name="Kuo A."/>
            <person name="Liang C."/>
            <person name="Lipzen A."/>
            <person name="Lutzoni F."/>
            <person name="Magnuson J."/>
            <person name="Mondo S."/>
            <person name="Nolan M."/>
            <person name="Ohm R."/>
            <person name="Pangilinan J."/>
            <person name="Park H.-J."/>
            <person name="Ramirez L."/>
            <person name="Alfaro M."/>
            <person name="Sun H."/>
            <person name="Tritt A."/>
            <person name="Yoshinaga Y."/>
            <person name="Zwiers L.-H."/>
            <person name="Turgeon B."/>
            <person name="Goodwin S."/>
            <person name="Spatafora J."/>
            <person name="Crous P."/>
            <person name="Grigoriev I."/>
        </authorList>
    </citation>
    <scope>NUCLEOTIDE SEQUENCE</scope>
    <source>
        <strain evidence="1">ATCC 200398</strain>
    </source>
</reference>
<organism evidence="1 2">
    <name type="scientific">Lindgomyces ingoldianus</name>
    <dbReference type="NCBI Taxonomy" id="673940"/>
    <lineage>
        <taxon>Eukaryota</taxon>
        <taxon>Fungi</taxon>
        <taxon>Dikarya</taxon>
        <taxon>Ascomycota</taxon>
        <taxon>Pezizomycotina</taxon>
        <taxon>Dothideomycetes</taxon>
        <taxon>Pleosporomycetidae</taxon>
        <taxon>Pleosporales</taxon>
        <taxon>Lindgomycetaceae</taxon>
        <taxon>Lindgomyces</taxon>
    </lineage>
</organism>
<protein>
    <submittedName>
        <fullName evidence="1">Uncharacterized protein</fullName>
    </submittedName>
</protein>
<evidence type="ECO:0000313" key="1">
    <source>
        <dbReference type="EMBL" id="KAF2473223.1"/>
    </source>
</evidence>
<gene>
    <name evidence="1" type="ORF">BDR25DRAFT_352663</name>
</gene>
<keyword evidence="2" id="KW-1185">Reference proteome</keyword>
<name>A0ACB6R1S8_9PLEO</name>
<accession>A0ACB6R1S8</accession>